<sequence>MKLMIMGYGRHGKDTFCEESGIDYVSSSRFAVEPIVFPALAPAYGYKNLDECYEDRANHRADWHELIKKYNTPDKARLAREIFGKYDIYCGIRCKHEFLAAKEAGLFDLAIWVDAGDRLSNESLDSITVRPDHADIVIENNGSLAELEIKVRRVISAIKPREMLINESIVLDIVRRVMRESAENASENGEHEACENADRLLEIIEERVQPLFAPGAASLLHE</sequence>
<proteinExistence type="predicted"/>
<dbReference type="AlphaFoldDB" id="A0A9X2EMV7"/>
<dbReference type="Proteomes" id="UP001139028">
    <property type="component" value="Unassembled WGS sequence"/>
</dbReference>
<accession>A0A9X2EMV7</accession>
<dbReference type="RefSeq" id="WP_252468082.1">
    <property type="nucleotide sequence ID" value="NZ_JALBWM010000053.1"/>
</dbReference>
<gene>
    <name evidence="1" type="ORF">MO867_12635</name>
</gene>
<name>A0A9X2EMV7_9GAMM</name>
<organism evidence="1 2">
    <name type="scientific">Microbulbifer okhotskensis</name>
    <dbReference type="NCBI Taxonomy" id="2926617"/>
    <lineage>
        <taxon>Bacteria</taxon>
        <taxon>Pseudomonadati</taxon>
        <taxon>Pseudomonadota</taxon>
        <taxon>Gammaproteobacteria</taxon>
        <taxon>Cellvibrionales</taxon>
        <taxon>Microbulbiferaceae</taxon>
        <taxon>Microbulbifer</taxon>
    </lineage>
</organism>
<comment type="caution">
    <text evidence="1">The sequence shown here is derived from an EMBL/GenBank/DDBJ whole genome shotgun (WGS) entry which is preliminary data.</text>
</comment>
<dbReference type="EMBL" id="JALBWM010000053">
    <property type="protein sequence ID" value="MCO1335179.1"/>
    <property type="molecule type" value="Genomic_DNA"/>
</dbReference>
<protein>
    <submittedName>
        <fullName evidence="1">Uncharacterized protein</fullName>
    </submittedName>
</protein>
<evidence type="ECO:0000313" key="2">
    <source>
        <dbReference type="Proteomes" id="UP001139028"/>
    </source>
</evidence>
<keyword evidence="2" id="KW-1185">Reference proteome</keyword>
<evidence type="ECO:0000313" key="1">
    <source>
        <dbReference type="EMBL" id="MCO1335179.1"/>
    </source>
</evidence>
<reference evidence="1" key="1">
    <citation type="journal article" date="2022" name="Arch. Microbiol.">
        <title>Microbulbifer okhotskensis sp. nov., isolated from a deep bottom sediment of the Okhotsk Sea.</title>
        <authorList>
            <person name="Romanenko L."/>
            <person name="Kurilenko V."/>
            <person name="Otstavnykh N."/>
            <person name="Velansky P."/>
            <person name="Isaeva M."/>
            <person name="Mikhailov V."/>
        </authorList>
    </citation>
    <scope>NUCLEOTIDE SEQUENCE</scope>
    <source>
        <strain evidence="1">OS29</strain>
    </source>
</reference>